<dbReference type="InterPro" id="IPR004886">
    <property type="entry name" value="Glucanosyltransferase"/>
</dbReference>
<evidence type="ECO:0000313" key="12">
    <source>
        <dbReference type="EMBL" id="RMY01300.1"/>
    </source>
</evidence>
<name>A0A3M6W2X7_HORWE</name>
<dbReference type="Gene3D" id="3.20.20.80">
    <property type="entry name" value="Glycosidases"/>
    <property type="match status" value="1"/>
</dbReference>
<dbReference type="VEuPathDB" id="FungiDB:BTJ68_04381"/>
<evidence type="ECO:0000256" key="1">
    <source>
        <dbReference type="ARBA" id="ARBA00004609"/>
    </source>
</evidence>
<dbReference type="Proteomes" id="UP000281245">
    <property type="component" value="Unassembled WGS sequence"/>
</dbReference>
<dbReference type="EMBL" id="QWIK01000769">
    <property type="protein sequence ID" value="RMY01300.1"/>
    <property type="molecule type" value="Genomic_DNA"/>
</dbReference>
<evidence type="ECO:0000256" key="10">
    <source>
        <dbReference type="SAM" id="MobiDB-lite"/>
    </source>
</evidence>
<accession>A0A3M6W2X7</accession>
<evidence type="ECO:0000313" key="11">
    <source>
        <dbReference type="EMBL" id="RMX72898.1"/>
    </source>
</evidence>
<proteinExistence type="inferred from homology"/>
<dbReference type="OrthoDB" id="421038at2759"/>
<evidence type="ECO:0000256" key="2">
    <source>
        <dbReference type="ARBA" id="ARBA00007528"/>
    </source>
</evidence>
<reference evidence="13 14" key="1">
    <citation type="journal article" date="2018" name="BMC Genomics">
        <title>Genomic evidence for intraspecific hybridization in a clonal and extremely halotolerant yeast.</title>
        <authorList>
            <person name="Gostincar C."/>
            <person name="Stajich J.E."/>
            <person name="Zupancic J."/>
            <person name="Zalar P."/>
            <person name="Gunde-Cimerman N."/>
        </authorList>
    </citation>
    <scope>NUCLEOTIDE SEQUENCE [LARGE SCALE GENOMIC DNA]</scope>
    <source>
        <strain evidence="12 14">EXF-6654</strain>
        <strain evidence="11 13">EXF-6656</strain>
    </source>
</reference>
<dbReference type="PANTHER" id="PTHR31468:SF5">
    <property type="entry name" value="1,3-BETA-GLUCANOSYLTRANSFERASE GAS5"/>
    <property type="match status" value="1"/>
</dbReference>
<dbReference type="GO" id="GO:0005886">
    <property type="term" value="C:plasma membrane"/>
    <property type="evidence" value="ECO:0007669"/>
    <property type="project" value="UniProtKB-SubCell"/>
</dbReference>
<evidence type="ECO:0000256" key="9">
    <source>
        <dbReference type="RuleBase" id="RU361209"/>
    </source>
</evidence>
<keyword evidence="3 9" id="KW-0336">GPI-anchor</keyword>
<dbReference type="GO" id="GO:0042124">
    <property type="term" value="F:1,3-beta-glucanosyltransferase activity"/>
    <property type="evidence" value="ECO:0007669"/>
    <property type="project" value="TreeGrafter"/>
</dbReference>
<feature type="signal peptide" evidence="9">
    <location>
        <begin position="1"/>
        <end position="19"/>
    </location>
</feature>
<keyword evidence="5 9" id="KW-0732">Signal</keyword>
<feature type="compositionally biased region" description="Low complexity" evidence="10">
    <location>
        <begin position="422"/>
        <end position="448"/>
    </location>
</feature>
<evidence type="ECO:0000313" key="14">
    <source>
        <dbReference type="Proteomes" id="UP000282582"/>
    </source>
</evidence>
<comment type="function">
    <text evidence="9">Splits internally a 1,3-beta-glucan molecule and transfers the newly generated reducing end (the donor) to the non-reducing end of another 1,3-beta-glucan molecule (the acceptor) forming a 1,3-beta linkage, resulting in the elongation of 1,3-beta-glucan chains in the cell wall.</text>
</comment>
<dbReference type="EMBL" id="QWIJ01002006">
    <property type="protein sequence ID" value="RMX72898.1"/>
    <property type="molecule type" value="Genomic_DNA"/>
</dbReference>
<feature type="region of interest" description="Disordered" evidence="10">
    <location>
        <begin position="331"/>
        <end position="462"/>
    </location>
</feature>
<gene>
    <name evidence="12" type="ORF">D0868_08563</name>
    <name evidence="11" type="ORF">D0869_14148</name>
</gene>
<dbReference type="SUPFAM" id="SSF51445">
    <property type="entry name" value="(Trans)glycosidases"/>
    <property type="match status" value="1"/>
</dbReference>
<evidence type="ECO:0000256" key="5">
    <source>
        <dbReference type="ARBA" id="ARBA00022729"/>
    </source>
</evidence>
<dbReference type="Proteomes" id="UP000282582">
    <property type="component" value="Unassembled WGS sequence"/>
</dbReference>
<keyword evidence="7" id="KW-0325">Glycoprotein</keyword>
<dbReference type="Pfam" id="PF03198">
    <property type="entry name" value="Glyco_hydro_72"/>
    <property type="match status" value="1"/>
</dbReference>
<evidence type="ECO:0000256" key="8">
    <source>
        <dbReference type="ARBA" id="ARBA00023288"/>
    </source>
</evidence>
<feature type="chain" id="PRO_5033877743" description="1,3-beta-glucanosyltransferase" evidence="9">
    <location>
        <begin position="20"/>
        <end position="484"/>
    </location>
</feature>
<evidence type="ECO:0000256" key="7">
    <source>
        <dbReference type="ARBA" id="ARBA00023180"/>
    </source>
</evidence>
<comment type="caution">
    <text evidence="11">The sequence shown here is derived from an EMBL/GenBank/DDBJ whole genome shotgun (WGS) entry which is preliminary data.</text>
</comment>
<evidence type="ECO:0000313" key="13">
    <source>
        <dbReference type="Proteomes" id="UP000281245"/>
    </source>
</evidence>
<dbReference type="EC" id="2.4.1.-" evidence="9"/>
<keyword evidence="8 9" id="KW-0449">Lipoprotein</keyword>
<comment type="subcellular location">
    <subcellularLocation>
        <location evidence="1 9">Cell membrane</location>
        <topology evidence="1 9">Lipid-anchor</topology>
        <topology evidence="1 9">GPI-anchor</topology>
    </subcellularLocation>
</comment>
<comment type="similarity">
    <text evidence="2 9">Belongs to the glycosyl hydrolase 72 family.</text>
</comment>
<sequence length="484" mass="51934">MRSGLFAAATAALAGSVAGQVVKRQSGNLPTIETRGNAFYTAGGERFYVRGVAYQPGGAADAEDPLLDTEALSRDIEQFERLGINTIRIYTIDNSQNHDEAMRMLDEAGIYLALDVNTPYVALNRASPEALHASYNDVYLQSVFATVDMFAGYNNLLLFFSGNEVINAPNNTNAAPYIKAVTRDIKRYINAQVDRQIPVGYSAADVEDNVYTSAVYFACGDDEMARSDFFAFNDYSWCDPSSFTQSGWDQKVELYSNYSLPIFLSEFGCITNTREWNEIAALYSEKMTGVYSGGLVYEYTIEPNGYGLVEVGSGGNIEPNDDFERLMEAYEQTPNPSGDGGARTDTEVPQCPEQTDDWEVSPDNKLPEIPEPALKYIQDGAGEGPGINEDESSQYAGTPTSTDVDLSDGTTDTDTSEDPETSGDGTSTGSSSSSSSSSSSDSSSSNSDSDSEEDSENSESGASSLYAGAASLVISFAAAGALLL</sequence>
<keyword evidence="4 9" id="KW-0808">Transferase</keyword>
<dbReference type="GO" id="GO:0071970">
    <property type="term" value="P:fungal-type cell wall (1-&gt;3)-beta-D-glucan biosynthetic process"/>
    <property type="evidence" value="ECO:0007669"/>
    <property type="project" value="TreeGrafter"/>
</dbReference>
<keyword evidence="6 9" id="KW-0472">Membrane</keyword>
<evidence type="ECO:0000256" key="6">
    <source>
        <dbReference type="ARBA" id="ARBA00023136"/>
    </source>
</evidence>
<evidence type="ECO:0000256" key="4">
    <source>
        <dbReference type="ARBA" id="ARBA00022679"/>
    </source>
</evidence>
<protein>
    <recommendedName>
        <fullName evidence="9">1,3-beta-glucanosyltransferase</fullName>
        <ecNumber evidence="9">2.4.1.-</ecNumber>
    </recommendedName>
</protein>
<dbReference type="GO" id="GO:0098552">
    <property type="term" value="C:side of membrane"/>
    <property type="evidence" value="ECO:0007669"/>
    <property type="project" value="UniProtKB-KW"/>
</dbReference>
<feature type="compositionally biased region" description="Low complexity" evidence="10">
    <location>
        <begin position="400"/>
        <end position="413"/>
    </location>
</feature>
<organism evidence="11 13">
    <name type="scientific">Hortaea werneckii</name>
    <name type="common">Black yeast</name>
    <name type="synonym">Cladosporium werneckii</name>
    <dbReference type="NCBI Taxonomy" id="91943"/>
    <lineage>
        <taxon>Eukaryota</taxon>
        <taxon>Fungi</taxon>
        <taxon>Dikarya</taxon>
        <taxon>Ascomycota</taxon>
        <taxon>Pezizomycotina</taxon>
        <taxon>Dothideomycetes</taxon>
        <taxon>Dothideomycetidae</taxon>
        <taxon>Mycosphaerellales</taxon>
        <taxon>Teratosphaeriaceae</taxon>
        <taxon>Hortaea</taxon>
    </lineage>
</organism>
<evidence type="ECO:0000256" key="3">
    <source>
        <dbReference type="ARBA" id="ARBA00022622"/>
    </source>
</evidence>
<dbReference type="GO" id="GO:0031505">
    <property type="term" value="P:fungal-type cell wall organization"/>
    <property type="evidence" value="ECO:0007669"/>
    <property type="project" value="TreeGrafter"/>
</dbReference>
<dbReference type="AlphaFoldDB" id="A0A3M6W2X7"/>
<dbReference type="PANTHER" id="PTHR31468">
    <property type="entry name" value="1,3-BETA-GLUCANOSYLTRANSFERASE GAS1"/>
    <property type="match status" value="1"/>
</dbReference>
<dbReference type="InterPro" id="IPR017853">
    <property type="entry name" value="GH"/>
</dbReference>